<evidence type="ECO:0000313" key="4">
    <source>
        <dbReference type="Proteomes" id="UP000258309"/>
    </source>
</evidence>
<protein>
    <submittedName>
        <fullName evidence="3">Uncharacterized protein</fullName>
    </submittedName>
</protein>
<reference evidence="3 4" key="1">
    <citation type="submission" date="2018-05" db="EMBL/GenBank/DDBJ databases">
        <title>Draft genome sequence of Scytalidium lignicola DSM 105466, a ubiquitous saprotrophic fungus.</title>
        <authorList>
            <person name="Buettner E."/>
            <person name="Gebauer A.M."/>
            <person name="Hofrichter M."/>
            <person name="Liers C."/>
            <person name="Kellner H."/>
        </authorList>
    </citation>
    <scope>NUCLEOTIDE SEQUENCE [LARGE SCALE GENOMIC DNA]</scope>
    <source>
        <strain evidence="3 4">DSM 105466</strain>
    </source>
</reference>
<keyword evidence="2" id="KW-1133">Transmembrane helix</keyword>
<feature type="compositionally biased region" description="Polar residues" evidence="1">
    <location>
        <begin position="1"/>
        <end position="11"/>
    </location>
</feature>
<feature type="transmembrane region" description="Helical" evidence="2">
    <location>
        <begin position="304"/>
        <end position="326"/>
    </location>
</feature>
<name>A0A3E2HEG4_SCYLI</name>
<feature type="non-terminal residue" evidence="3">
    <location>
        <position position="608"/>
    </location>
</feature>
<dbReference type="AlphaFoldDB" id="A0A3E2HEG4"/>
<keyword evidence="4" id="KW-1185">Reference proteome</keyword>
<accession>A0A3E2HEG4</accession>
<gene>
    <name evidence="3" type="ORF">B7463_g4757</name>
</gene>
<sequence length="608" mass="68401">MAIENQINSTERNSESFEDFDTSESPCPQAISSDGYLALMRASVVTIVASWLPLTNATFSIKRCCTLAVRGDFQKYYNESYPWQVCNFNQDINFSDNVTYPSIMRSMSWAKENCRGTQLSDLDQWLSPLCAYISPYIGLLLICPVGEVPKSKTQCPRWVNILLDWIRDPLQEYMNILGDPASATFGAFHEVWSDVQAMRKLSIDGNRKMSWLQRRALWVSALTGDVKFTEGTTWLPRVLEAAQLLENQTLDNKVIEKDAKNPSHDIEPYEVDMETAPSATLISRPLHVASDLDKAIDITLEARASFAGGVLIPVVLMLAVTAATFYDAYSALGDKDKALALAYCVWYSWILIVSVGGNCFATSINSDLARKAFAEALDLNGQGSVALRDRYVNSQSWETWAEDADGSRSKLKSHLKAMQSNWRIWLWFGLGQLLGFCSVAFATACGVAIAWTTPTVGLGCRSFNFILYACLAFLIAYLHVLRSWLRARSQANWQDGQKPSVLLKIVDVIYWFLVFVNSLVLVLGTLFHLVGVFRTCWCERLTWSDSTLIELNSKTSEAVDNARKYWISTSYVAFGFEWLLCLVAIAGRRYIVLKMEQWPESGEEVQKD</sequence>
<evidence type="ECO:0000256" key="1">
    <source>
        <dbReference type="SAM" id="MobiDB-lite"/>
    </source>
</evidence>
<feature type="non-terminal residue" evidence="3">
    <location>
        <position position="1"/>
    </location>
</feature>
<dbReference type="OMA" id="WYSWILI"/>
<evidence type="ECO:0000256" key="2">
    <source>
        <dbReference type="SAM" id="Phobius"/>
    </source>
</evidence>
<feature type="region of interest" description="Disordered" evidence="1">
    <location>
        <begin position="1"/>
        <end position="26"/>
    </location>
</feature>
<keyword evidence="2" id="KW-0812">Transmembrane</keyword>
<feature type="transmembrane region" description="Helical" evidence="2">
    <location>
        <begin position="463"/>
        <end position="480"/>
    </location>
</feature>
<feature type="transmembrane region" description="Helical" evidence="2">
    <location>
        <begin position="565"/>
        <end position="586"/>
    </location>
</feature>
<feature type="transmembrane region" description="Helical" evidence="2">
    <location>
        <begin position="338"/>
        <end position="361"/>
    </location>
</feature>
<dbReference type="EMBL" id="NCSJ02000073">
    <property type="protein sequence ID" value="RFU31552.1"/>
    <property type="molecule type" value="Genomic_DNA"/>
</dbReference>
<proteinExistence type="predicted"/>
<evidence type="ECO:0000313" key="3">
    <source>
        <dbReference type="EMBL" id="RFU31552.1"/>
    </source>
</evidence>
<feature type="transmembrane region" description="Helical" evidence="2">
    <location>
        <begin position="501"/>
        <end position="527"/>
    </location>
</feature>
<feature type="transmembrane region" description="Helical" evidence="2">
    <location>
        <begin position="424"/>
        <end position="451"/>
    </location>
</feature>
<dbReference type="OrthoDB" id="5392263at2759"/>
<dbReference type="Proteomes" id="UP000258309">
    <property type="component" value="Unassembled WGS sequence"/>
</dbReference>
<comment type="caution">
    <text evidence="3">The sequence shown here is derived from an EMBL/GenBank/DDBJ whole genome shotgun (WGS) entry which is preliminary data.</text>
</comment>
<organism evidence="3 4">
    <name type="scientific">Scytalidium lignicola</name>
    <name type="common">Hyphomycete</name>
    <dbReference type="NCBI Taxonomy" id="5539"/>
    <lineage>
        <taxon>Eukaryota</taxon>
        <taxon>Fungi</taxon>
        <taxon>Dikarya</taxon>
        <taxon>Ascomycota</taxon>
        <taxon>Pezizomycotina</taxon>
        <taxon>Leotiomycetes</taxon>
        <taxon>Leotiomycetes incertae sedis</taxon>
        <taxon>Scytalidium</taxon>
    </lineage>
</organism>
<keyword evidence="2" id="KW-0472">Membrane</keyword>